<reference evidence="1 2" key="1">
    <citation type="submission" date="2020-02" db="EMBL/GenBank/DDBJ databases">
        <title>Thermophilic hydrogen producing bacteria, Caloranaerobacter azorensis.</title>
        <authorList>
            <person name="Baek K."/>
        </authorList>
    </citation>
    <scope>NUCLEOTIDE SEQUENCE [LARGE SCALE GENOMIC DNA]</scope>
    <source>
        <strain evidence="1 2">T3-1</strain>
    </source>
</reference>
<evidence type="ECO:0008006" key="3">
    <source>
        <dbReference type="Google" id="ProtNLM"/>
    </source>
</evidence>
<dbReference type="AlphaFoldDB" id="A0A6P1YCI8"/>
<gene>
    <name evidence="1" type="ORF">G3A45_06880</name>
</gene>
<evidence type="ECO:0000313" key="2">
    <source>
        <dbReference type="Proteomes" id="UP000464452"/>
    </source>
</evidence>
<evidence type="ECO:0000313" key="1">
    <source>
        <dbReference type="EMBL" id="QIB27039.1"/>
    </source>
</evidence>
<name>A0A6P1YCI8_9FIRM</name>
<protein>
    <recommendedName>
        <fullName evidence="3">(Fe-S)-binding protein</fullName>
    </recommendedName>
</protein>
<dbReference type="Proteomes" id="UP000464452">
    <property type="component" value="Chromosome"/>
</dbReference>
<dbReference type="RefSeq" id="WP_163234970.1">
    <property type="nucleotide sequence ID" value="NZ_CP048617.1"/>
</dbReference>
<organism evidence="1 2">
    <name type="scientific">Caloranaerobacter azorensis</name>
    <dbReference type="NCBI Taxonomy" id="116090"/>
    <lineage>
        <taxon>Bacteria</taxon>
        <taxon>Bacillati</taxon>
        <taxon>Bacillota</taxon>
        <taxon>Tissierellia</taxon>
        <taxon>Tissierellales</taxon>
        <taxon>Thermohalobacteraceae</taxon>
        <taxon>Caloranaerobacter</taxon>
    </lineage>
</organism>
<accession>A0A6P1YCI8</accession>
<sequence length="52" mass="5941">MVALINVLPYSCPTRHVTSHHESVRWILKELGYKVKEMNNIRENTRCCGVGG</sequence>
<proteinExistence type="predicted"/>
<dbReference type="KEGG" id="cazo:G3A45_06880"/>
<dbReference type="EMBL" id="CP048617">
    <property type="protein sequence ID" value="QIB27039.1"/>
    <property type="molecule type" value="Genomic_DNA"/>
</dbReference>